<keyword evidence="6" id="KW-1185">Reference proteome</keyword>
<dbReference type="InterPro" id="IPR036388">
    <property type="entry name" value="WH-like_DNA-bd_sf"/>
</dbReference>
<dbReference type="SUPFAM" id="SSF46785">
    <property type="entry name" value="Winged helix' DNA-binding domain"/>
    <property type="match status" value="1"/>
</dbReference>
<reference evidence="6" key="1">
    <citation type="submission" date="2009-12" db="EMBL/GenBank/DDBJ databases">
        <title>Complete sequence of Treponema azotonutricium strain ZAS-9.</title>
        <authorList>
            <person name="Tetu S.G."/>
            <person name="Matson E."/>
            <person name="Ren Q."/>
            <person name="Seshadri R."/>
            <person name="Elbourne L."/>
            <person name="Hassan K.A."/>
            <person name="Durkin A."/>
            <person name="Radune D."/>
            <person name="Mohamoud Y."/>
            <person name="Shay R."/>
            <person name="Jin S."/>
            <person name="Zhang X."/>
            <person name="Lucey K."/>
            <person name="Ballor N.R."/>
            <person name="Ottesen E."/>
            <person name="Rosenthal R."/>
            <person name="Allen A."/>
            <person name="Leadbetter J.R."/>
            <person name="Paulsen I.T."/>
        </authorList>
    </citation>
    <scope>NUCLEOTIDE SEQUENCE [LARGE SCALE GENOMIC DNA]</scope>
    <source>
        <strain evidence="6">ATCC BAA-888 / DSM 13862 / ZAS-9</strain>
    </source>
</reference>
<dbReference type="Pfam" id="PF01047">
    <property type="entry name" value="MarR"/>
    <property type="match status" value="1"/>
</dbReference>
<evidence type="ECO:0000313" key="6">
    <source>
        <dbReference type="Proteomes" id="UP000009222"/>
    </source>
</evidence>
<dbReference type="STRING" id="545695.TREAZ_1680"/>
<dbReference type="InterPro" id="IPR036390">
    <property type="entry name" value="WH_DNA-bd_sf"/>
</dbReference>
<dbReference type="PROSITE" id="PS50995">
    <property type="entry name" value="HTH_MARR_2"/>
    <property type="match status" value="1"/>
</dbReference>
<gene>
    <name evidence="5" type="ordered locus">TREAZ_1680</name>
</gene>
<accession>F5YCS1</accession>
<keyword evidence="2" id="KW-0238">DNA-binding</keyword>
<dbReference type="GO" id="GO:0003677">
    <property type="term" value="F:DNA binding"/>
    <property type="evidence" value="ECO:0007669"/>
    <property type="project" value="UniProtKB-KW"/>
</dbReference>
<name>F5YCS1_LEAAZ</name>
<evidence type="ECO:0000256" key="1">
    <source>
        <dbReference type="ARBA" id="ARBA00023015"/>
    </source>
</evidence>
<keyword evidence="3" id="KW-0804">Transcription</keyword>
<dbReference type="PROSITE" id="PS01117">
    <property type="entry name" value="HTH_MARR_1"/>
    <property type="match status" value="1"/>
</dbReference>
<evidence type="ECO:0000259" key="4">
    <source>
        <dbReference type="PROSITE" id="PS50995"/>
    </source>
</evidence>
<dbReference type="PANTHER" id="PTHR42756:SF1">
    <property type="entry name" value="TRANSCRIPTIONAL REPRESSOR OF EMRAB OPERON"/>
    <property type="match status" value="1"/>
</dbReference>
<dbReference type="EMBL" id="CP001841">
    <property type="protein sequence ID" value="AEF82962.1"/>
    <property type="molecule type" value="Genomic_DNA"/>
</dbReference>
<sequence length="167" mass="18971">MSSEFMMHSGGKVEQDLLNQMIHSVFRFKQIETAFRAFCPNSRENVSIVEVFVLKGIKDHAFDSGELTIPDMLCISRAAVSQMLGVMEQKGFITRDINKANRRKRLLALTPKGNAVVEEQEQKVMELLSGIVDQFGETKTKQFIKLSNHFMDILEKQKWKCRSAAGS</sequence>
<protein>
    <submittedName>
        <fullName evidence="5">Putative transcriptional regulator, MarR family</fullName>
    </submittedName>
</protein>
<dbReference type="PANTHER" id="PTHR42756">
    <property type="entry name" value="TRANSCRIPTIONAL REGULATOR, MARR"/>
    <property type="match status" value="1"/>
</dbReference>
<dbReference type="AlphaFoldDB" id="F5YCS1"/>
<reference evidence="5 6" key="2">
    <citation type="journal article" date="2011" name="ISME J.">
        <title>RNA-seq reveals cooperative metabolic interactions between two termite-gut spirochete species in co-culture.</title>
        <authorList>
            <person name="Rosenthal A.Z."/>
            <person name="Matson E.G."/>
            <person name="Eldar A."/>
            <person name="Leadbetter J.R."/>
        </authorList>
    </citation>
    <scope>NUCLEOTIDE SEQUENCE [LARGE SCALE GENOMIC DNA]</scope>
    <source>
        <strain evidence="6">ATCC BAA-888 / DSM 13862 / ZAS-9</strain>
    </source>
</reference>
<organism evidence="5 6">
    <name type="scientific">Leadbettera azotonutricia (strain ATCC BAA-888 / DSM 13862 / ZAS-9)</name>
    <name type="common">Treponema azotonutricium</name>
    <dbReference type="NCBI Taxonomy" id="545695"/>
    <lineage>
        <taxon>Bacteria</taxon>
        <taxon>Pseudomonadati</taxon>
        <taxon>Spirochaetota</taxon>
        <taxon>Spirochaetia</taxon>
        <taxon>Spirochaetales</taxon>
        <taxon>Breznakiellaceae</taxon>
        <taxon>Leadbettera</taxon>
    </lineage>
</organism>
<dbReference type="HOGENOM" id="CLU_083287_12_2_12"/>
<dbReference type="Gene3D" id="1.10.10.10">
    <property type="entry name" value="Winged helix-like DNA-binding domain superfamily/Winged helix DNA-binding domain"/>
    <property type="match status" value="1"/>
</dbReference>
<dbReference type="FunCoup" id="F5YCS1">
    <property type="interactions" value="7"/>
</dbReference>
<evidence type="ECO:0000313" key="5">
    <source>
        <dbReference type="EMBL" id="AEF82962.1"/>
    </source>
</evidence>
<evidence type="ECO:0000256" key="2">
    <source>
        <dbReference type="ARBA" id="ARBA00023125"/>
    </source>
</evidence>
<dbReference type="eggNOG" id="COG1846">
    <property type="taxonomic scope" value="Bacteria"/>
</dbReference>
<dbReference type="Proteomes" id="UP000009222">
    <property type="component" value="Chromosome"/>
</dbReference>
<feature type="domain" description="HTH marR-type" evidence="4">
    <location>
        <begin position="14"/>
        <end position="152"/>
    </location>
</feature>
<dbReference type="KEGG" id="taz:TREAZ_1680"/>
<dbReference type="InterPro" id="IPR023187">
    <property type="entry name" value="Tscrpt_reg_MarR-type_CS"/>
</dbReference>
<dbReference type="GO" id="GO:0003700">
    <property type="term" value="F:DNA-binding transcription factor activity"/>
    <property type="evidence" value="ECO:0007669"/>
    <property type="project" value="InterPro"/>
</dbReference>
<evidence type="ECO:0000256" key="3">
    <source>
        <dbReference type="ARBA" id="ARBA00023163"/>
    </source>
</evidence>
<dbReference type="InParanoid" id="F5YCS1"/>
<dbReference type="InterPro" id="IPR000835">
    <property type="entry name" value="HTH_MarR-typ"/>
</dbReference>
<dbReference type="SMART" id="SM00347">
    <property type="entry name" value="HTH_MARR"/>
    <property type="match status" value="1"/>
</dbReference>
<proteinExistence type="predicted"/>
<keyword evidence="1" id="KW-0805">Transcription regulation</keyword>